<dbReference type="GO" id="GO:0017108">
    <property type="term" value="F:5'-flap endonuclease activity"/>
    <property type="evidence" value="ECO:0007669"/>
    <property type="project" value="InterPro"/>
</dbReference>
<protein>
    <recommendedName>
        <fullName evidence="8 9">Structure-specific endonuclease subunit SLX4</fullName>
    </recommendedName>
</protein>
<evidence type="ECO:0000313" key="12">
    <source>
        <dbReference type="Proteomes" id="UP001201980"/>
    </source>
</evidence>
<evidence type="ECO:0000256" key="4">
    <source>
        <dbReference type="ARBA" id="ARBA00022763"/>
    </source>
</evidence>
<gene>
    <name evidence="9" type="primary">SLX4</name>
    <name evidence="11" type="ORF">MKZ38_000083</name>
</gene>
<evidence type="ECO:0000256" key="9">
    <source>
        <dbReference type="HAMAP-Rule" id="MF_03110"/>
    </source>
</evidence>
<dbReference type="Pfam" id="PF09494">
    <property type="entry name" value="Slx4"/>
    <property type="match status" value="1"/>
</dbReference>
<feature type="compositionally biased region" description="Basic and acidic residues" evidence="10">
    <location>
        <begin position="187"/>
        <end position="203"/>
    </location>
</feature>
<dbReference type="GO" id="GO:0006310">
    <property type="term" value="P:DNA recombination"/>
    <property type="evidence" value="ECO:0007669"/>
    <property type="project" value="UniProtKB-UniRule"/>
</dbReference>
<keyword evidence="7 9" id="KW-0539">Nucleus</keyword>
<dbReference type="HAMAP" id="MF_03110">
    <property type="entry name" value="Endonuc_su_Slx4"/>
    <property type="match status" value="1"/>
</dbReference>
<proteinExistence type="inferred from homology"/>
<dbReference type="EMBL" id="JAKWBI020000101">
    <property type="protein sequence ID" value="KAJ2902802.1"/>
    <property type="molecule type" value="Genomic_DNA"/>
</dbReference>
<evidence type="ECO:0000256" key="1">
    <source>
        <dbReference type="ARBA" id="ARBA00004123"/>
    </source>
</evidence>
<feature type="compositionally biased region" description="Polar residues" evidence="10">
    <location>
        <begin position="529"/>
        <end position="543"/>
    </location>
</feature>
<feature type="compositionally biased region" description="Polar residues" evidence="10">
    <location>
        <begin position="38"/>
        <end position="52"/>
    </location>
</feature>
<accession>A0AAD5WTY0</accession>
<organism evidence="11 12">
    <name type="scientific">Zalerion maritima</name>
    <dbReference type="NCBI Taxonomy" id="339359"/>
    <lineage>
        <taxon>Eukaryota</taxon>
        <taxon>Fungi</taxon>
        <taxon>Dikarya</taxon>
        <taxon>Ascomycota</taxon>
        <taxon>Pezizomycotina</taxon>
        <taxon>Sordariomycetes</taxon>
        <taxon>Lulworthiomycetidae</taxon>
        <taxon>Lulworthiales</taxon>
        <taxon>Lulworthiaceae</taxon>
        <taxon>Zalerion</taxon>
    </lineage>
</organism>
<dbReference type="GO" id="GO:0006281">
    <property type="term" value="P:DNA repair"/>
    <property type="evidence" value="ECO:0007669"/>
    <property type="project" value="UniProtKB-UniRule"/>
</dbReference>
<name>A0AAD5WTY0_9PEZI</name>
<sequence>MASIPIVISSSPGGKDSLHDLSSSAPGLPRPSDFFLSKQPQKDSVPSPSAPTDDSWPRSGNALLDSAAKTTGVALPVPSLWDVWSDDDMAPPPSNQNAFMAEREERQRGPSQPSPPMVESTKQLAKKRKQQKNPASEKQGVLAKGKVTKAIKNPKNPDAKTKSRHFLLPQTQMSTENGEPFGLELATPRRADWTPTKEEKIGTESRAGFQSLLESFGRKEDDNASVSKDSLDLDVLKKRKVTELVAATEGPAVSPRAKGTKKKARTITELATAAYAPEPKSSAKPVRPSKTKAHMAPKFLSYDGKDKVIARRGGRKVTKPKKAPSKAVNIVLPVLPPSDALQEARNQDFVFGTSSQLVCEQPPPPKDSERDKSANSSAGKNNRLWMAGARDEVGELLDIVSLVDPDDVPGIARHSASKARRLADEVEELTSPKVEPTLQSLSEETSAACLPTPAATAKPPPPPESNMDMAGSSNTPNAPPRPDYQLSTDAQLSREITTYGFKPIKRRAAMIALLNDCWDSKHGAVRTMHTTSNALASTTTVTGTKKPRGRPKKTQATEQQPIGSEAMAPQRGRPRKKVDGAPKSISKSPREEAKPASPKRKGKAKSAQNNVLILANSESEVALSPLGSPISKSVDSFSQLDIDIGTMTSEESLGSPPAPSISLVVAITQAVTSAPRSKDTKNPTWHEKMLMYDPIIVEDLAEWLNSGQLRRAGWDKEATPLEVKKWCVSKSICCLWRKTQNGQERKRLYG</sequence>
<evidence type="ECO:0000256" key="5">
    <source>
        <dbReference type="ARBA" id="ARBA00023172"/>
    </source>
</evidence>
<dbReference type="GO" id="GO:0033557">
    <property type="term" value="C:Slx1-Slx4 complex"/>
    <property type="evidence" value="ECO:0007669"/>
    <property type="project" value="UniProtKB-UniRule"/>
</dbReference>
<feature type="region of interest" description="Disordered" evidence="10">
    <location>
        <begin position="1"/>
        <end position="64"/>
    </location>
</feature>
<keyword evidence="12" id="KW-1185">Reference proteome</keyword>
<keyword evidence="6 9" id="KW-0234">DNA repair</keyword>
<keyword evidence="5 9" id="KW-0233">DNA recombination</keyword>
<feature type="region of interest" description="Disordered" evidence="10">
    <location>
        <begin position="352"/>
        <end position="383"/>
    </location>
</feature>
<reference evidence="11" key="1">
    <citation type="submission" date="2022-07" db="EMBL/GenBank/DDBJ databases">
        <title>Draft genome sequence of Zalerion maritima ATCC 34329, a (micro)plastics degrading marine fungus.</title>
        <authorList>
            <person name="Paco A."/>
            <person name="Goncalves M.F.M."/>
            <person name="Rocha-Santos T.A.P."/>
            <person name="Alves A."/>
        </authorList>
    </citation>
    <scope>NUCLEOTIDE SEQUENCE</scope>
    <source>
        <strain evidence="11">ATCC 34329</strain>
    </source>
</reference>
<evidence type="ECO:0000256" key="2">
    <source>
        <dbReference type="ARBA" id="ARBA00006661"/>
    </source>
</evidence>
<comment type="PTM">
    <text evidence="9">Phosphorylated in response to DNA damage.</text>
</comment>
<comment type="subunit">
    <text evidence="9">Forms a heterodimer with SLX1.</text>
</comment>
<feature type="region of interest" description="Disordered" evidence="10">
    <location>
        <begin position="272"/>
        <end position="298"/>
    </location>
</feature>
<feature type="region of interest" description="Disordered" evidence="10">
    <location>
        <begin position="422"/>
        <end position="485"/>
    </location>
</feature>
<evidence type="ECO:0000256" key="8">
    <source>
        <dbReference type="ARBA" id="ARBA00029496"/>
    </source>
</evidence>
<dbReference type="AlphaFoldDB" id="A0AAD5WTY0"/>
<dbReference type="InterPro" id="IPR018574">
    <property type="entry name" value="Structure-sp_endonuc_su_Slx4"/>
</dbReference>
<comment type="function">
    <text evidence="9">Regulatory subunit of the SLX1-SLX4 structure-specific endonuclease that resolves DNA secondary structures generated during DNA repair and recombination. Has endonuclease activity towards branched DNA substrates, introducing single-strand cuts in duplex DNA close to junctions with ss-DNA.</text>
</comment>
<dbReference type="InterPro" id="IPR027784">
    <property type="entry name" value="Slx4_ascomycetes"/>
</dbReference>
<feature type="compositionally biased region" description="Low complexity" evidence="10">
    <location>
        <begin position="1"/>
        <end position="12"/>
    </location>
</feature>
<evidence type="ECO:0000313" key="11">
    <source>
        <dbReference type="EMBL" id="KAJ2902802.1"/>
    </source>
</evidence>
<evidence type="ECO:0000256" key="10">
    <source>
        <dbReference type="SAM" id="MobiDB-lite"/>
    </source>
</evidence>
<comment type="subcellular location">
    <subcellularLocation>
        <location evidence="1 9">Nucleus</location>
    </subcellularLocation>
</comment>
<keyword evidence="3 9" id="KW-0597">Phosphoprotein</keyword>
<evidence type="ECO:0000256" key="7">
    <source>
        <dbReference type="ARBA" id="ARBA00023242"/>
    </source>
</evidence>
<dbReference type="Proteomes" id="UP001201980">
    <property type="component" value="Unassembled WGS sequence"/>
</dbReference>
<comment type="similarity">
    <text evidence="2 9">Belongs to the SLX4 family.</text>
</comment>
<keyword evidence="4 9" id="KW-0227">DNA damage</keyword>
<evidence type="ECO:0000256" key="3">
    <source>
        <dbReference type="ARBA" id="ARBA00022553"/>
    </source>
</evidence>
<feature type="region of interest" description="Disordered" evidence="10">
    <location>
        <begin position="82"/>
        <end position="206"/>
    </location>
</feature>
<feature type="region of interest" description="Disordered" evidence="10">
    <location>
        <begin position="529"/>
        <end position="607"/>
    </location>
</feature>
<dbReference type="GO" id="GO:0006260">
    <property type="term" value="P:DNA replication"/>
    <property type="evidence" value="ECO:0007669"/>
    <property type="project" value="InterPro"/>
</dbReference>
<evidence type="ECO:0000256" key="6">
    <source>
        <dbReference type="ARBA" id="ARBA00023204"/>
    </source>
</evidence>
<feature type="compositionally biased region" description="Low complexity" evidence="10">
    <location>
        <begin position="445"/>
        <end position="457"/>
    </location>
</feature>
<comment type="caution">
    <text evidence="11">The sequence shown here is derived from an EMBL/GenBank/DDBJ whole genome shotgun (WGS) entry which is preliminary data.</text>
</comment>
<dbReference type="CDD" id="cd22999">
    <property type="entry name" value="SAP_SLX4"/>
    <property type="match status" value="1"/>
</dbReference>